<accession>A0A7W8CVX0</accession>
<dbReference type="PANTHER" id="PTHR13061">
    <property type="entry name" value="DYNACTIN SUBUNIT P25"/>
    <property type="match status" value="1"/>
</dbReference>
<keyword evidence="1" id="KW-0808">Transferase</keyword>
<dbReference type="Proteomes" id="UP000539953">
    <property type="component" value="Unassembled WGS sequence"/>
</dbReference>
<dbReference type="InterPro" id="IPR001451">
    <property type="entry name" value="Hexapep"/>
</dbReference>
<name>A0A7W8CVX0_9FIRM</name>
<dbReference type="InterPro" id="IPR050484">
    <property type="entry name" value="Transf_Hexapept/Carb_Anhydrase"/>
</dbReference>
<evidence type="ECO:0000313" key="2">
    <source>
        <dbReference type="Proteomes" id="UP000539953"/>
    </source>
</evidence>
<dbReference type="Pfam" id="PF00132">
    <property type="entry name" value="Hexapep"/>
    <property type="match status" value="1"/>
</dbReference>
<proteinExistence type="predicted"/>
<dbReference type="PANTHER" id="PTHR13061:SF29">
    <property type="entry name" value="GAMMA CARBONIC ANHYDRASE-LIKE 1, MITOCHONDRIAL-RELATED"/>
    <property type="match status" value="1"/>
</dbReference>
<protein>
    <submittedName>
        <fullName evidence="1">Carbonic anhydrase/acetyltransferase-like protein (Isoleucine patch superfamily)</fullName>
    </submittedName>
</protein>
<dbReference type="CDD" id="cd04645">
    <property type="entry name" value="LbH_gamma_CA_like"/>
    <property type="match status" value="1"/>
</dbReference>
<evidence type="ECO:0000313" key="1">
    <source>
        <dbReference type="EMBL" id="MBB5182601.1"/>
    </source>
</evidence>
<dbReference type="InterPro" id="IPR011004">
    <property type="entry name" value="Trimer_LpxA-like_sf"/>
</dbReference>
<comment type="caution">
    <text evidence="1">The sequence shown here is derived from an EMBL/GenBank/DDBJ whole genome shotgun (WGS) entry which is preliminary data.</text>
</comment>
<dbReference type="Gene3D" id="2.160.10.10">
    <property type="entry name" value="Hexapeptide repeat proteins"/>
    <property type="match status" value="1"/>
</dbReference>
<dbReference type="RefSeq" id="WP_183327433.1">
    <property type="nucleotide sequence ID" value="NZ_JACHHK010000002.1"/>
</dbReference>
<dbReference type="AlphaFoldDB" id="A0A7W8CVX0"/>
<dbReference type="EMBL" id="JACHHK010000002">
    <property type="protein sequence ID" value="MBB5182601.1"/>
    <property type="molecule type" value="Genomic_DNA"/>
</dbReference>
<organism evidence="1 2">
    <name type="scientific">Catenisphaera adipataccumulans</name>
    <dbReference type="NCBI Taxonomy" id="700500"/>
    <lineage>
        <taxon>Bacteria</taxon>
        <taxon>Bacillati</taxon>
        <taxon>Bacillota</taxon>
        <taxon>Erysipelotrichia</taxon>
        <taxon>Erysipelotrichales</taxon>
        <taxon>Erysipelotrichaceae</taxon>
        <taxon>Catenisphaera</taxon>
    </lineage>
</organism>
<dbReference type="GO" id="GO:0016740">
    <property type="term" value="F:transferase activity"/>
    <property type="evidence" value="ECO:0007669"/>
    <property type="project" value="UniProtKB-KW"/>
</dbReference>
<reference evidence="1 2" key="1">
    <citation type="submission" date="2020-08" db="EMBL/GenBank/DDBJ databases">
        <title>Genomic Encyclopedia of Type Strains, Phase IV (KMG-IV): sequencing the most valuable type-strain genomes for metagenomic binning, comparative biology and taxonomic classification.</title>
        <authorList>
            <person name="Goeker M."/>
        </authorList>
    </citation>
    <scope>NUCLEOTIDE SEQUENCE [LARGE SCALE GENOMIC DNA]</scope>
    <source>
        <strain evidence="1 2">DSM 25799</strain>
    </source>
</reference>
<dbReference type="InterPro" id="IPR047324">
    <property type="entry name" value="LbH_gamma_CA-like"/>
</dbReference>
<dbReference type="SUPFAM" id="SSF51161">
    <property type="entry name" value="Trimeric LpxA-like enzymes"/>
    <property type="match status" value="1"/>
</dbReference>
<gene>
    <name evidence="1" type="ORF">HNQ47_000620</name>
</gene>
<keyword evidence="2" id="KW-1185">Reference proteome</keyword>
<sequence length="152" mass="15398">MAVVKSGAVLVGDVELADDVSIWYNAVLRGDSEKITVGAQSNIQENCVIHVDAGFPATIGRRVTVGHGAILHGCTIEDEVLIGMGAIVMNGAVVESHSIVAAGAVVTEGMHVPAGSIVAGCPAKVIKPVSDAQVQSILDAAAEYVQAAGAEQ</sequence>